<dbReference type="InParanoid" id="A0A165I0K5"/>
<dbReference type="InterPro" id="IPR000212">
    <property type="entry name" value="DNA_helicase_UvrD/REP"/>
</dbReference>
<evidence type="ECO:0000256" key="11">
    <source>
        <dbReference type="PROSITE-ProRule" id="PRU00560"/>
    </source>
</evidence>
<dbReference type="PROSITE" id="PS51198">
    <property type="entry name" value="UVRD_HELICASE_ATP_BIND"/>
    <property type="match status" value="1"/>
</dbReference>
<gene>
    <name evidence="15" type="ORF">L228DRAFT_91405</name>
</gene>
<proteinExistence type="inferred from homology"/>
<evidence type="ECO:0000256" key="3">
    <source>
        <dbReference type="ARBA" id="ARBA00022801"/>
    </source>
</evidence>
<dbReference type="OrthoDB" id="1470711at2759"/>
<dbReference type="EC" id="5.6.2.4" evidence="9"/>
<dbReference type="EMBL" id="KV407456">
    <property type="protein sequence ID" value="KZF24190.1"/>
    <property type="molecule type" value="Genomic_DNA"/>
</dbReference>
<comment type="catalytic activity">
    <reaction evidence="10">
        <text>ATP + H2O = ADP + phosphate + H(+)</text>
        <dbReference type="Rhea" id="RHEA:13065"/>
        <dbReference type="ChEBI" id="CHEBI:15377"/>
        <dbReference type="ChEBI" id="CHEBI:15378"/>
        <dbReference type="ChEBI" id="CHEBI:30616"/>
        <dbReference type="ChEBI" id="CHEBI:43474"/>
        <dbReference type="ChEBI" id="CHEBI:456216"/>
        <dbReference type="EC" id="5.6.2.4"/>
    </reaction>
</comment>
<sequence>MDTILHGLNGAQRTAVTSPASVLQILAPPGSGKTKTLTARVAYLLAHDGLDPTNIIVTTFTIKAAREMGERVRSLVGDDLGKKLVLGTFHSICRRYLAVYGHLIGIQRRFGIADSSDSLGIIKRIIKRLKLNIDPAATRTRISNSKAKGISHDDVTAKNHTSKILDQQEFAIAYREYELTLAQSNLLDFDDLLVRCVELLQQHPKCVSKVQAVLIDEFQDTNHIQFELMCLLSQYQKRITIVGDPDQSIYGFRSAEIENLKRMQQCYPDTLTVFLEQNYRSSGSILLSAMEVIQQDSSRPNNNLIPTHCVGTRPVLRKLHSAATEALWIVTEIKRSLALTGSLLRLSDFAILVRSAFLSRHIESACGKAGIAYRMVGGWRFYDRLEIKILLDYLRIISHPGNSDALARIINVPSRRIGETTIKNLLEEAETNSMTLWALISGVLRGNLTSKIKFTKVAQQGLSSLSNLIIESRQMLSDCTKSKFNLVDLLENVMKKLAYKEFLEKTHSEDHESRWANVQELVAQASDFSLSIQNGSDEDESLPEVEELPQQKPTSFEDGLARFLANVALSSEIKPEDAQAGINDQVVISTIHAAKGLEWPVVFIPGAYQGSIPHSRSDDMDEERRLLYVAMTRAKALLYLSCPTKNSNQDCTKLSQFLSSETLAALLQNKGPSFTSVVAGSLAQILGRSCPPKLTLPENHGLKSLEDDIWPLNGEMVANNGDRHDGLQLGNAQHAGERWSTKFTSLERHKLSAPGAEQYKTSLAEQSLPITMQRDSSFSISNTTIQNGFISAGQHSQNAGLTAEPSRRESHTDLENRTGCKSSTKPSRLPGLPEIGEKSAAIAGARQSRLTSFFAKPGSVQNKLDIVSNFPRSSLANSRLDTDMVSTHVPYELPNLPCEVSYTKKARGTSNSEDNFSQRLQEEHSTIGAIPLSLSRHRPRAPVPRKPLAQFSQEPASKRKAYTFLSSSPPPFDQSKQVAAEAEQAAGDLQKDIPKQSIEQEIPSGIRPAKTFHNTTIAALNSSNGTMRRTLGVRRSMNGWSDKGNKAFAVPAKRNNPG</sequence>
<dbReference type="OMA" id="VCTFHAF"/>
<evidence type="ECO:0000256" key="6">
    <source>
        <dbReference type="ARBA" id="ARBA00023125"/>
    </source>
</evidence>
<evidence type="ECO:0000256" key="9">
    <source>
        <dbReference type="ARBA" id="ARBA00034808"/>
    </source>
</evidence>
<evidence type="ECO:0000256" key="10">
    <source>
        <dbReference type="ARBA" id="ARBA00048988"/>
    </source>
</evidence>
<keyword evidence="5 11" id="KW-0067">ATP-binding</keyword>
<feature type="compositionally biased region" description="Basic and acidic residues" evidence="12">
    <location>
        <begin position="805"/>
        <end position="818"/>
    </location>
</feature>
<dbReference type="PROSITE" id="PS51217">
    <property type="entry name" value="UVRD_HELICASE_CTER"/>
    <property type="match status" value="1"/>
</dbReference>
<dbReference type="CDD" id="cd17932">
    <property type="entry name" value="DEXQc_UvrD"/>
    <property type="match status" value="1"/>
</dbReference>
<comment type="catalytic activity">
    <reaction evidence="8">
        <text>Couples ATP hydrolysis with the unwinding of duplex DNA by translocating in the 3'-5' direction.</text>
        <dbReference type="EC" id="5.6.2.4"/>
    </reaction>
</comment>
<evidence type="ECO:0000259" key="13">
    <source>
        <dbReference type="PROSITE" id="PS51198"/>
    </source>
</evidence>
<evidence type="ECO:0000313" key="16">
    <source>
        <dbReference type="Proteomes" id="UP000076632"/>
    </source>
</evidence>
<feature type="domain" description="UvrD-like helicase C-terminal" evidence="14">
    <location>
        <begin position="283"/>
        <end position="596"/>
    </location>
</feature>
<dbReference type="PANTHER" id="PTHR11070:SF2">
    <property type="entry name" value="ATP-DEPENDENT DNA HELICASE SRS2"/>
    <property type="match status" value="1"/>
</dbReference>
<dbReference type="GeneID" id="28902100"/>
<feature type="region of interest" description="Disordered" evidence="12">
    <location>
        <begin position="1035"/>
        <end position="1058"/>
    </location>
</feature>
<dbReference type="SUPFAM" id="SSF52540">
    <property type="entry name" value="P-loop containing nucleoside triphosphate hydrolases"/>
    <property type="match status" value="1"/>
</dbReference>
<dbReference type="Pfam" id="PF00580">
    <property type="entry name" value="UvrD-helicase"/>
    <property type="match status" value="1"/>
</dbReference>
<dbReference type="RefSeq" id="XP_018189745.1">
    <property type="nucleotide sequence ID" value="XM_018336963.1"/>
</dbReference>
<dbReference type="PANTHER" id="PTHR11070">
    <property type="entry name" value="UVRD / RECB / PCRA DNA HELICASE FAMILY MEMBER"/>
    <property type="match status" value="1"/>
</dbReference>
<feature type="domain" description="UvrD-like helicase ATP-binding" evidence="13">
    <location>
        <begin position="6"/>
        <end position="282"/>
    </location>
</feature>
<dbReference type="Pfam" id="PF13361">
    <property type="entry name" value="UvrD_C"/>
    <property type="match status" value="1"/>
</dbReference>
<dbReference type="Gene3D" id="1.10.10.160">
    <property type="match status" value="1"/>
</dbReference>
<evidence type="ECO:0000256" key="7">
    <source>
        <dbReference type="ARBA" id="ARBA00023235"/>
    </source>
</evidence>
<comment type="similarity">
    <text evidence="1">Belongs to the helicase family. UvrD subfamily.</text>
</comment>
<evidence type="ECO:0000313" key="15">
    <source>
        <dbReference type="EMBL" id="KZF24190.1"/>
    </source>
</evidence>
<evidence type="ECO:0000256" key="4">
    <source>
        <dbReference type="ARBA" id="ARBA00022806"/>
    </source>
</evidence>
<dbReference type="GO" id="GO:0000725">
    <property type="term" value="P:recombinational repair"/>
    <property type="evidence" value="ECO:0007669"/>
    <property type="project" value="TreeGrafter"/>
</dbReference>
<keyword evidence="2 11" id="KW-0547">Nucleotide-binding</keyword>
<dbReference type="InterPro" id="IPR014017">
    <property type="entry name" value="DNA_helicase_UvrD-like_C"/>
</dbReference>
<protein>
    <recommendedName>
        <fullName evidence="9">DNA 3'-5' helicase</fullName>
        <ecNumber evidence="9">5.6.2.4</ecNumber>
    </recommendedName>
</protein>
<reference evidence="15 16" key="1">
    <citation type="journal article" date="2016" name="Fungal Biol.">
        <title>The genome of Xylona heveae provides a window into fungal endophytism.</title>
        <authorList>
            <person name="Gazis R."/>
            <person name="Kuo A."/>
            <person name="Riley R."/>
            <person name="LaButti K."/>
            <person name="Lipzen A."/>
            <person name="Lin J."/>
            <person name="Amirebrahimi M."/>
            <person name="Hesse C.N."/>
            <person name="Spatafora J.W."/>
            <person name="Henrissat B."/>
            <person name="Hainaut M."/>
            <person name="Grigoriev I.V."/>
            <person name="Hibbett D.S."/>
        </authorList>
    </citation>
    <scope>NUCLEOTIDE SEQUENCE [LARGE SCALE GENOMIC DNA]</scope>
    <source>
        <strain evidence="15 16">TC161</strain>
    </source>
</reference>
<accession>A0A165I0K5</accession>
<name>A0A165I0K5_XYLHT</name>
<evidence type="ECO:0000256" key="12">
    <source>
        <dbReference type="SAM" id="MobiDB-lite"/>
    </source>
</evidence>
<keyword evidence="6" id="KW-0238">DNA-binding</keyword>
<keyword evidence="7" id="KW-0413">Isomerase</keyword>
<dbReference type="GO" id="GO:0016787">
    <property type="term" value="F:hydrolase activity"/>
    <property type="evidence" value="ECO:0007669"/>
    <property type="project" value="UniProtKB-UniRule"/>
</dbReference>
<feature type="region of interest" description="Disordered" evidence="12">
    <location>
        <begin position="794"/>
        <end position="833"/>
    </location>
</feature>
<organism evidence="15 16">
    <name type="scientific">Xylona heveae (strain CBS 132557 / TC161)</name>
    <dbReference type="NCBI Taxonomy" id="1328760"/>
    <lineage>
        <taxon>Eukaryota</taxon>
        <taxon>Fungi</taxon>
        <taxon>Dikarya</taxon>
        <taxon>Ascomycota</taxon>
        <taxon>Pezizomycotina</taxon>
        <taxon>Xylonomycetes</taxon>
        <taxon>Xylonales</taxon>
        <taxon>Xylonaceae</taxon>
        <taxon>Xylona</taxon>
    </lineage>
</organism>
<keyword evidence="3 11" id="KW-0378">Hydrolase</keyword>
<dbReference type="Gene3D" id="1.10.486.10">
    <property type="entry name" value="PCRA, domain 4"/>
    <property type="match status" value="1"/>
</dbReference>
<evidence type="ECO:0000256" key="1">
    <source>
        <dbReference type="ARBA" id="ARBA00009922"/>
    </source>
</evidence>
<dbReference type="GO" id="GO:0005634">
    <property type="term" value="C:nucleus"/>
    <property type="evidence" value="ECO:0007669"/>
    <property type="project" value="TreeGrafter"/>
</dbReference>
<feature type="binding site" evidence="11">
    <location>
        <begin position="27"/>
        <end position="34"/>
    </location>
    <ligand>
        <name>ATP</name>
        <dbReference type="ChEBI" id="CHEBI:30616"/>
    </ligand>
</feature>
<dbReference type="FunCoup" id="A0A165I0K5">
    <property type="interactions" value="209"/>
</dbReference>
<evidence type="ECO:0000256" key="8">
    <source>
        <dbReference type="ARBA" id="ARBA00034617"/>
    </source>
</evidence>
<dbReference type="InterPro" id="IPR027417">
    <property type="entry name" value="P-loop_NTPase"/>
</dbReference>
<evidence type="ECO:0000259" key="14">
    <source>
        <dbReference type="PROSITE" id="PS51217"/>
    </source>
</evidence>
<keyword evidence="4 11" id="KW-0347">Helicase</keyword>
<evidence type="ECO:0000256" key="2">
    <source>
        <dbReference type="ARBA" id="ARBA00022741"/>
    </source>
</evidence>
<dbReference type="AlphaFoldDB" id="A0A165I0K5"/>
<dbReference type="GO" id="GO:0003677">
    <property type="term" value="F:DNA binding"/>
    <property type="evidence" value="ECO:0007669"/>
    <property type="project" value="UniProtKB-KW"/>
</dbReference>
<keyword evidence="16" id="KW-1185">Reference proteome</keyword>
<dbReference type="InterPro" id="IPR014016">
    <property type="entry name" value="UvrD-like_ATP-bd"/>
</dbReference>
<evidence type="ECO:0000256" key="5">
    <source>
        <dbReference type="ARBA" id="ARBA00022840"/>
    </source>
</evidence>
<dbReference type="STRING" id="1328760.A0A165I0K5"/>
<dbReference type="InterPro" id="IPR013986">
    <property type="entry name" value="DExx_box_DNA_helicase_dom_sf"/>
</dbReference>
<dbReference type="Gene3D" id="3.40.50.300">
    <property type="entry name" value="P-loop containing nucleotide triphosphate hydrolases"/>
    <property type="match status" value="2"/>
</dbReference>
<dbReference type="GO" id="GO:0005524">
    <property type="term" value="F:ATP binding"/>
    <property type="evidence" value="ECO:0007669"/>
    <property type="project" value="UniProtKB-UniRule"/>
</dbReference>
<dbReference type="Proteomes" id="UP000076632">
    <property type="component" value="Unassembled WGS sequence"/>
</dbReference>
<dbReference type="GO" id="GO:0043138">
    <property type="term" value="F:3'-5' DNA helicase activity"/>
    <property type="evidence" value="ECO:0007669"/>
    <property type="project" value="UniProtKB-EC"/>
</dbReference>
<dbReference type="CDD" id="cd18807">
    <property type="entry name" value="SF1_C_UvrD"/>
    <property type="match status" value="1"/>
</dbReference>